<reference evidence="1 2" key="1">
    <citation type="submission" date="2009-08" db="EMBL/GenBank/DDBJ databases">
        <authorList>
            <person name="Qin X."/>
            <person name="Bachman B."/>
            <person name="Battles P."/>
            <person name="Bell A."/>
            <person name="Bess C."/>
            <person name="Bickham C."/>
            <person name="Chaboub L."/>
            <person name="Chen D."/>
            <person name="Coyle M."/>
            <person name="Deiros D.R."/>
            <person name="Dinh H."/>
            <person name="Forbes L."/>
            <person name="Fowler G."/>
            <person name="Francisco L."/>
            <person name="Fu Q."/>
            <person name="Gubbala S."/>
            <person name="Hale W."/>
            <person name="Han Y."/>
            <person name="Hemphill L."/>
            <person name="Highlander S.K."/>
            <person name="Hirani K."/>
            <person name="Hogues M."/>
            <person name="Jackson L."/>
            <person name="Jakkamsetti A."/>
            <person name="Javaid M."/>
            <person name="Jiang H."/>
            <person name="Korchina V."/>
            <person name="Kovar C."/>
            <person name="Lara F."/>
            <person name="Lee S."/>
            <person name="Mata R."/>
            <person name="Mathew T."/>
            <person name="Moen C."/>
            <person name="Morales K."/>
            <person name="Munidasa M."/>
            <person name="Nazareth L."/>
            <person name="Ngo R."/>
            <person name="Nguyen L."/>
            <person name="Okwuonu G."/>
            <person name="Ongeri F."/>
            <person name="Patil S."/>
            <person name="Petrosino J."/>
            <person name="Pham C."/>
            <person name="Pham P."/>
            <person name="Pu L.-L."/>
            <person name="Puazo M."/>
            <person name="Raj R."/>
            <person name="Reid J."/>
            <person name="Rouhana J."/>
            <person name="Saada N."/>
            <person name="Shang Y."/>
            <person name="Simmons D."/>
            <person name="Thornton R."/>
            <person name="Warren J."/>
            <person name="Weissenberger G."/>
            <person name="Zhang J."/>
            <person name="Zhang L."/>
            <person name="Zhou C."/>
            <person name="Zhu D."/>
            <person name="Muzny D."/>
            <person name="Worley K."/>
            <person name="Gibbs R."/>
        </authorList>
    </citation>
    <scope>NUCLEOTIDE SEQUENCE [LARGE SCALE GENOMIC DNA]</scope>
    <source>
        <strain evidence="2">ATCC 15826 / DSM 8339 / NCTC 10426 / 6573</strain>
    </source>
</reference>
<name>C8N901_CARH6</name>
<organism evidence="1 2">
    <name type="scientific">Cardiobacterium hominis (strain ATCC 15826 / DSM 8339 / NCTC 10426 / 6573)</name>
    <dbReference type="NCBI Taxonomy" id="638300"/>
    <lineage>
        <taxon>Bacteria</taxon>
        <taxon>Pseudomonadati</taxon>
        <taxon>Pseudomonadota</taxon>
        <taxon>Gammaproteobacteria</taxon>
        <taxon>Cardiobacteriales</taxon>
        <taxon>Cardiobacteriaceae</taxon>
        <taxon>Cardiobacterium</taxon>
    </lineage>
</organism>
<keyword evidence="2" id="KW-1185">Reference proteome</keyword>
<dbReference type="Proteomes" id="UP000004870">
    <property type="component" value="Unassembled WGS sequence"/>
</dbReference>
<dbReference type="InterPro" id="IPR011335">
    <property type="entry name" value="Restrct_endonuc-II-like"/>
</dbReference>
<evidence type="ECO:0000313" key="2">
    <source>
        <dbReference type="Proteomes" id="UP000004870"/>
    </source>
</evidence>
<proteinExistence type="predicted"/>
<dbReference type="Gene3D" id="3.40.1350.10">
    <property type="match status" value="1"/>
</dbReference>
<protein>
    <recommendedName>
        <fullName evidence="3">DUF1887 family protein</fullName>
    </recommendedName>
</protein>
<dbReference type="AlphaFoldDB" id="C8N901"/>
<evidence type="ECO:0008006" key="3">
    <source>
        <dbReference type="Google" id="ProtNLM"/>
    </source>
</evidence>
<dbReference type="SUPFAM" id="SSF52980">
    <property type="entry name" value="Restriction endonuclease-like"/>
    <property type="match status" value="1"/>
</dbReference>
<dbReference type="GO" id="GO:0003676">
    <property type="term" value="F:nucleic acid binding"/>
    <property type="evidence" value="ECO:0007669"/>
    <property type="project" value="InterPro"/>
</dbReference>
<dbReference type="HOGENOM" id="CLU_072507_0_0_6"/>
<gene>
    <name evidence="1" type="ORF">HMPREF0198_0979</name>
</gene>
<sequence>MAGMDPVACKQCGNMVAVYDTPFFVQKLLERYMATVRELKALQAVEAEQEQSDSPEVNHEHGGWLEEDIHNSTALANAEQHKPIANWLAAQNAKAVFDYSAVDMSGYFDEAAQSLGEHYALTEDLLGKINWSYRKKHTGLNVDLGKMSQKDGQALNQLCRQFYSHTLFAGYFYQKQDKVIRLKLQRASKIENFFSGAWLEWFALNILLQQAQEKGKNYSFSCARNVKLEFANEDVHELDVVWLSQRKTPVIVECKSGEFRRDIEKYIRLRKRLNVSASHFIILATDIEDMDSVAMSSMYELTFLNIKGFGEYIARLL</sequence>
<dbReference type="InterPro" id="IPR011856">
    <property type="entry name" value="tRNA_endonuc-like_dom_sf"/>
</dbReference>
<comment type="caution">
    <text evidence="1">The sequence shown here is derived from an EMBL/GenBank/DDBJ whole genome shotgun (WGS) entry which is preliminary data.</text>
</comment>
<accession>C8N901</accession>
<evidence type="ECO:0000313" key="1">
    <source>
        <dbReference type="EMBL" id="EEV88906.1"/>
    </source>
</evidence>
<dbReference type="EMBL" id="ACKY01000050">
    <property type="protein sequence ID" value="EEV88906.1"/>
    <property type="molecule type" value="Genomic_DNA"/>
</dbReference>